<dbReference type="EMBL" id="CP127295">
    <property type="protein sequence ID" value="WIY04425.1"/>
    <property type="molecule type" value="Genomic_DNA"/>
</dbReference>
<name>A0A9Y2NNG0_9PSEU</name>
<accession>A0A9Y2NNG0</accession>
<evidence type="ECO:0000313" key="1">
    <source>
        <dbReference type="EMBL" id="WIY04425.1"/>
    </source>
</evidence>
<organism evidence="1 2">
    <name type="scientific">Amycolatopsis mongoliensis</name>
    <dbReference type="NCBI Taxonomy" id="715475"/>
    <lineage>
        <taxon>Bacteria</taxon>
        <taxon>Bacillati</taxon>
        <taxon>Actinomycetota</taxon>
        <taxon>Actinomycetes</taxon>
        <taxon>Pseudonocardiales</taxon>
        <taxon>Pseudonocardiaceae</taxon>
        <taxon>Amycolatopsis</taxon>
    </lineage>
</organism>
<gene>
    <name evidence="1" type="ORF">QRX60_11465</name>
</gene>
<evidence type="ECO:0000313" key="2">
    <source>
        <dbReference type="Proteomes" id="UP001239397"/>
    </source>
</evidence>
<sequence length="88" mass="9393">MMAAVELIPCGHCDLTHIVIEVRMVRCPCRGTGRALIDGVPVYPFRPCGFCPGDGQIATFDEVSVTAQERVCRHEASARPPLAVGVAA</sequence>
<reference evidence="1 2" key="1">
    <citation type="submission" date="2023-06" db="EMBL/GenBank/DDBJ databases">
        <authorList>
            <person name="Oyuntsetseg B."/>
            <person name="Kim S.B."/>
        </authorList>
    </citation>
    <scope>NUCLEOTIDE SEQUENCE [LARGE SCALE GENOMIC DNA]</scope>
    <source>
        <strain evidence="1 2">4-36</strain>
    </source>
</reference>
<keyword evidence="2" id="KW-1185">Reference proteome</keyword>
<protein>
    <submittedName>
        <fullName evidence="1">Uncharacterized protein</fullName>
    </submittedName>
</protein>
<dbReference type="InterPro" id="IPR036410">
    <property type="entry name" value="HSP_DnaJ_Cys-rich_dom_sf"/>
</dbReference>
<dbReference type="SUPFAM" id="SSF57938">
    <property type="entry name" value="DnaJ/Hsp40 cysteine-rich domain"/>
    <property type="match status" value="1"/>
</dbReference>
<dbReference type="AlphaFoldDB" id="A0A9Y2NNG0"/>
<dbReference type="Proteomes" id="UP001239397">
    <property type="component" value="Chromosome"/>
</dbReference>
<dbReference type="RefSeq" id="WP_286000752.1">
    <property type="nucleotide sequence ID" value="NZ_CP127295.1"/>
</dbReference>
<proteinExistence type="predicted"/>
<dbReference type="KEGG" id="amog:QRX60_11465"/>